<evidence type="ECO:0000256" key="3">
    <source>
        <dbReference type="ARBA" id="ARBA00022664"/>
    </source>
</evidence>
<dbReference type="InterPro" id="IPR041332">
    <property type="entry name" value="Pan3_CK"/>
</dbReference>
<dbReference type="PANTHER" id="PTHR12272:SF11">
    <property type="entry name" value="PAN2-PAN3 DEADENYLATION COMPLEX SUBUNIT PAN3"/>
    <property type="match status" value="1"/>
</dbReference>
<protein>
    <submittedName>
        <fullName evidence="9">PAB-dependent poly(A)-specific ribonuclease subunit PAN3</fullName>
    </submittedName>
</protein>
<evidence type="ECO:0000256" key="1">
    <source>
        <dbReference type="ARBA" id="ARBA00004496"/>
    </source>
</evidence>
<proteinExistence type="predicted"/>
<dbReference type="InterPro" id="IPR030844">
    <property type="entry name" value="PAN3"/>
</dbReference>
<dbReference type="STRING" id="448386.A0A2V3IVK2"/>
<dbReference type="Gene3D" id="1.10.510.10">
    <property type="entry name" value="Transferase(Phosphotransferase) domain 1"/>
    <property type="match status" value="1"/>
</dbReference>
<name>A0A2V3IVK2_9FLOR</name>
<feature type="domain" description="Protein kinase" evidence="8">
    <location>
        <begin position="65"/>
        <end position="368"/>
    </location>
</feature>
<evidence type="ECO:0000313" key="10">
    <source>
        <dbReference type="Proteomes" id="UP000247409"/>
    </source>
</evidence>
<dbReference type="EMBL" id="NBIV01000044">
    <property type="protein sequence ID" value="PXF46119.1"/>
    <property type="molecule type" value="Genomic_DNA"/>
</dbReference>
<evidence type="ECO:0000256" key="4">
    <source>
        <dbReference type="ARBA" id="ARBA00022741"/>
    </source>
</evidence>
<dbReference type="Gene3D" id="1.10.287.3700">
    <property type="match status" value="1"/>
</dbReference>
<comment type="subcellular location">
    <subcellularLocation>
        <location evidence="1">Cytoplasm</location>
    </subcellularLocation>
</comment>
<evidence type="ECO:0000256" key="5">
    <source>
        <dbReference type="ARBA" id="ARBA00022840"/>
    </source>
</evidence>
<keyword evidence="3" id="KW-0507">mRNA processing</keyword>
<reference evidence="9 10" key="1">
    <citation type="journal article" date="2018" name="Mol. Biol. Evol.">
        <title>Analysis of the draft genome of the red seaweed Gracilariopsis chorda provides insights into genome size evolution in Rhodophyta.</title>
        <authorList>
            <person name="Lee J."/>
            <person name="Yang E.C."/>
            <person name="Graf L."/>
            <person name="Yang J.H."/>
            <person name="Qiu H."/>
            <person name="Zel Zion U."/>
            <person name="Chan C.X."/>
            <person name="Stephens T.G."/>
            <person name="Weber A.P.M."/>
            <person name="Boo G.H."/>
            <person name="Boo S.M."/>
            <person name="Kim K.M."/>
            <person name="Shin Y."/>
            <person name="Jung M."/>
            <person name="Lee S.J."/>
            <person name="Yim H.S."/>
            <person name="Lee J.H."/>
            <person name="Bhattacharya D."/>
            <person name="Yoon H.S."/>
        </authorList>
    </citation>
    <scope>NUCLEOTIDE SEQUENCE [LARGE SCALE GENOMIC DNA]</scope>
    <source>
        <strain evidence="9 10">SKKU-2015</strain>
        <tissue evidence="9">Whole body</tissue>
    </source>
</reference>
<evidence type="ECO:0000259" key="8">
    <source>
        <dbReference type="PROSITE" id="PS50011"/>
    </source>
</evidence>
<dbReference type="PANTHER" id="PTHR12272">
    <property type="entry name" value="DEADENYLATION COMPLEX SUBUNIT PAN3"/>
    <property type="match status" value="1"/>
</dbReference>
<keyword evidence="10" id="KW-1185">Reference proteome</keyword>
<evidence type="ECO:0000256" key="7">
    <source>
        <dbReference type="SAM" id="MobiDB-lite"/>
    </source>
</evidence>
<dbReference type="GO" id="GO:0005524">
    <property type="term" value="F:ATP binding"/>
    <property type="evidence" value="ECO:0007669"/>
    <property type="project" value="UniProtKB-KW"/>
</dbReference>
<evidence type="ECO:0000256" key="6">
    <source>
        <dbReference type="ARBA" id="ARBA00023054"/>
    </source>
</evidence>
<comment type="caution">
    <text evidence="9">The sequence shown here is derived from an EMBL/GenBank/DDBJ whole genome shotgun (WGS) entry which is preliminary data.</text>
</comment>
<dbReference type="InterPro" id="IPR000719">
    <property type="entry name" value="Prot_kinase_dom"/>
</dbReference>
<organism evidence="9 10">
    <name type="scientific">Gracilariopsis chorda</name>
    <dbReference type="NCBI Taxonomy" id="448386"/>
    <lineage>
        <taxon>Eukaryota</taxon>
        <taxon>Rhodophyta</taxon>
        <taxon>Florideophyceae</taxon>
        <taxon>Rhodymeniophycidae</taxon>
        <taxon>Gracilariales</taxon>
        <taxon>Gracilariaceae</taxon>
        <taxon>Gracilariopsis</taxon>
    </lineage>
</organism>
<feature type="region of interest" description="Disordered" evidence="7">
    <location>
        <begin position="1"/>
        <end position="38"/>
    </location>
</feature>
<dbReference type="Proteomes" id="UP000247409">
    <property type="component" value="Unassembled WGS sequence"/>
</dbReference>
<keyword evidence="2" id="KW-0963">Cytoplasm</keyword>
<gene>
    <name evidence="9" type="ORF">BWQ96_04125</name>
</gene>
<dbReference type="Pfam" id="PF18101">
    <property type="entry name" value="Pan3_CK"/>
    <property type="match status" value="1"/>
</dbReference>
<evidence type="ECO:0000313" key="9">
    <source>
        <dbReference type="EMBL" id="PXF46119.1"/>
    </source>
</evidence>
<dbReference type="GO" id="GO:0000289">
    <property type="term" value="P:nuclear-transcribed mRNA poly(A) tail shortening"/>
    <property type="evidence" value="ECO:0007669"/>
    <property type="project" value="InterPro"/>
</dbReference>
<keyword evidence="5" id="KW-0067">ATP-binding</keyword>
<dbReference type="OrthoDB" id="204958at2759"/>
<dbReference type="GO" id="GO:0008143">
    <property type="term" value="F:poly(A) binding"/>
    <property type="evidence" value="ECO:0007669"/>
    <property type="project" value="TreeGrafter"/>
</dbReference>
<dbReference type="InterPro" id="IPR011009">
    <property type="entry name" value="Kinase-like_dom_sf"/>
</dbReference>
<dbReference type="GO" id="GO:0000932">
    <property type="term" value="C:P-body"/>
    <property type="evidence" value="ECO:0007669"/>
    <property type="project" value="TreeGrafter"/>
</dbReference>
<dbReference type="GO" id="GO:0004672">
    <property type="term" value="F:protein kinase activity"/>
    <property type="evidence" value="ECO:0007669"/>
    <property type="project" value="InterPro"/>
</dbReference>
<dbReference type="SUPFAM" id="SSF56112">
    <property type="entry name" value="Protein kinase-like (PK-like)"/>
    <property type="match status" value="1"/>
</dbReference>
<sequence length="504" mass="55419">MAQPPIRHAFHRKMSPPPDRRAGPSFSQDRPSPLAAEFDPSRRWNSIQPGADMYANPSLRESARAEIAALLGRAHPALAIPEYVGTYYAIVPLEAQPTPIFGRAGPHGLLYKGVSASRGSIAALLRIIGAPPAPSAQIVRAGEAWKRVRHPALLCLKEVFTTRQFTARSTASMVPTNEVVFVYEFSSRAETLFHVFLNPTTPDHRYHPLPEATLWAIASQILSAVAVVHSNRLALRDALTINRVLVTGRNRVRINCVGLSDAFDPSGGDHLPATSPRATTTNDRVSALQKGDLSSVGHILAVLALRIDPKFVRSGSLLVPEDVAVEAMRRLTPYSEDLTVLVMSLLSAAVPTSQVTTNQILGMIGPRLALELGNVWTHTDSLENMLFVEFDSSRMFRLMGLLGFVNERSDAGVEHQWSETGDRYLLKLFRDYVFHRVDENGKPILDMAHVVECLSRLDIGSPEQVLLSSRDGSSLIVATYEDLRRCLLQSMDELRSAGHGLPNR</sequence>
<dbReference type="GO" id="GO:0031251">
    <property type="term" value="C:PAN complex"/>
    <property type="evidence" value="ECO:0007669"/>
    <property type="project" value="InterPro"/>
</dbReference>
<dbReference type="PROSITE" id="PS50011">
    <property type="entry name" value="PROTEIN_KINASE_DOM"/>
    <property type="match status" value="1"/>
</dbReference>
<dbReference type="Gene3D" id="1.20.5.5160">
    <property type="match status" value="1"/>
</dbReference>
<accession>A0A2V3IVK2</accession>
<dbReference type="AlphaFoldDB" id="A0A2V3IVK2"/>
<keyword evidence="4" id="KW-0547">Nucleotide-binding</keyword>
<evidence type="ECO:0000256" key="2">
    <source>
        <dbReference type="ARBA" id="ARBA00022490"/>
    </source>
</evidence>
<dbReference type="GO" id="GO:0006397">
    <property type="term" value="P:mRNA processing"/>
    <property type="evidence" value="ECO:0007669"/>
    <property type="project" value="UniProtKB-KW"/>
</dbReference>
<keyword evidence="6" id="KW-0175">Coiled coil</keyword>